<evidence type="ECO:0000256" key="11">
    <source>
        <dbReference type="ARBA" id="ARBA00023049"/>
    </source>
</evidence>
<keyword evidence="9 17" id="KW-0378">Hydrolase</keyword>
<dbReference type="NCBIfam" id="TIGR02412">
    <property type="entry name" value="pepN_strep_liv"/>
    <property type="match status" value="1"/>
</dbReference>
<dbReference type="Pfam" id="PF17900">
    <property type="entry name" value="Peptidase_M1_N"/>
    <property type="match status" value="1"/>
</dbReference>
<accession>A0ABW5FYF7</accession>
<evidence type="ECO:0000256" key="8">
    <source>
        <dbReference type="ARBA" id="ARBA00022723"/>
    </source>
</evidence>
<evidence type="ECO:0000256" key="10">
    <source>
        <dbReference type="ARBA" id="ARBA00022833"/>
    </source>
</evidence>
<evidence type="ECO:0000256" key="7">
    <source>
        <dbReference type="ARBA" id="ARBA00022670"/>
    </source>
</evidence>
<evidence type="ECO:0000256" key="6">
    <source>
        <dbReference type="ARBA" id="ARBA00022438"/>
    </source>
</evidence>
<dbReference type="PANTHER" id="PTHR11533:SF174">
    <property type="entry name" value="PUROMYCIN-SENSITIVE AMINOPEPTIDASE-RELATED"/>
    <property type="match status" value="1"/>
</dbReference>
<evidence type="ECO:0000256" key="13">
    <source>
        <dbReference type="ARBA" id="ARBA00031533"/>
    </source>
</evidence>
<dbReference type="InterPro" id="IPR024571">
    <property type="entry name" value="ERAP1-like_C_dom"/>
</dbReference>
<dbReference type="InterPro" id="IPR001930">
    <property type="entry name" value="Peptidase_M1"/>
</dbReference>
<evidence type="ECO:0000256" key="3">
    <source>
        <dbReference type="ARBA" id="ARBA00010136"/>
    </source>
</evidence>
<evidence type="ECO:0000259" key="14">
    <source>
        <dbReference type="Pfam" id="PF01433"/>
    </source>
</evidence>
<dbReference type="CDD" id="cd09602">
    <property type="entry name" value="M1_APN"/>
    <property type="match status" value="1"/>
</dbReference>
<feature type="domain" description="Aminopeptidase N-like N-terminal" evidence="16">
    <location>
        <begin position="122"/>
        <end position="193"/>
    </location>
</feature>
<dbReference type="Pfam" id="PF11838">
    <property type="entry name" value="ERAP1_C"/>
    <property type="match status" value="1"/>
</dbReference>
<evidence type="ECO:0000256" key="1">
    <source>
        <dbReference type="ARBA" id="ARBA00000098"/>
    </source>
</evidence>
<name>A0ABW5FYF7_9PSEU</name>
<keyword evidence="8" id="KW-0479">Metal-binding</keyword>
<evidence type="ECO:0000256" key="2">
    <source>
        <dbReference type="ARBA" id="ARBA00001947"/>
    </source>
</evidence>
<keyword evidence="10" id="KW-0862">Zinc</keyword>
<dbReference type="Proteomes" id="UP001597417">
    <property type="component" value="Unassembled WGS sequence"/>
</dbReference>
<keyword evidence="7" id="KW-0645">Protease</keyword>
<dbReference type="SUPFAM" id="SSF63737">
    <property type="entry name" value="Leukotriene A4 hydrolase N-terminal domain"/>
    <property type="match status" value="1"/>
</dbReference>
<comment type="similarity">
    <text evidence="3">Belongs to the peptidase M1 family.</text>
</comment>
<evidence type="ECO:0000256" key="9">
    <source>
        <dbReference type="ARBA" id="ARBA00022801"/>
    </source>
</evidence>
<evidence type="ECO:0000259" key="15">
    <source>
        <dbReference type="Pfam" id="PF11838"/>
    </source>
</evidence>
<dbReference type="InterPro" id="IPR042097">
    <property type="entry name" value="Aminopeptidase_N-like_N_sf"/>
</dbReference>
<evidence type="ECO:0000256" key="5">
    <source>
        <dbReference type="ARBA" id="ARBA00015611"/>
    </source>
</evidence>
<keyword evidence="11" id="KW-0482">Metalloprotease</keyword>
<protein>
    <recommendedName>
        <fullName evidence="5">Aminopeptidase N</fullName>
        <ecNumber evidence="4">3.4.11.2</ecNumber>
    </recommendedName>
    <alternativeName>
        <fullName evidence="12">Alanine aminopeptidase</fullName>
    </alternativeName>
    <alternativeName>
        <fullName evidence="13">Lysyl aminopeptidase</fullName>
    </alternativeName>
</protein>
<proteinExistence type="inferred from homology"/>
<sequence>MNPAGSAGAPGHPAGHEAAARSRLISHVRYHVVLDLTRPGDEFRCGATIRFRAGAGNTLTFLDYAGTAQLIECNGSAVGTVAQHGARIYLPVVVGENVVRVVGTAPYRRDGAGLHRFRDPVDGQSYLHTRFALFDAHRVYPCFDQPDLKAALELSVTVDDRWHVITNTEPTSVPKRFSNGTAVWTFARTPPLPPHLTVLVAGPFRRITTTHGDLPLALYAREALFDALGNDADELFEVITRGLDFSADLLDRPYPFAKYDHVFSPECAFSTAPHPGCVVCDERFLFRSGVTRETRRRRAEALLSAMAHMWFGGLVTLRWWNGLWLHEGVATLIAALAQPEATPFGEAWALFEHEVCSVARQADRLPHNHPITPGAGAAHLGADPIMAKKAAAVLRQLAVRVGWENFLAGLRRYLRDHAWSAADTGDLIRVLESAAAPGLTGWAAEWLRRPGVDTVEVHRLPTGGTVTHLSDPQARRVRLRVGCYSEALRLQHRRWVNPDHQGARENDGDGTRQVCDVVLPNDDGHVYVKIRLDPASRRTVMSRISALSDPVTRAVAWGTLWDSVLDARIPARAFVAVVLDHAPAEEDVGVLGLLWQRAITAARVFGARSNRAASLRRIARRIREELDASSAGGDRLLTLAHALTSSISGEDALLHDIAWGRRPWPGLEVDRDLRWRALLHLAVQGKPVDELLAALLPAEPGDDDRRRALTVEAARPDSRAKSQAWHRMFSDAYSLVERQAVMAGFHRHGQEHVLTPYAERYFLALDHVWHSMSPENALAMVRTLYPLVTDAEQEVLARTDETVAQRALPAEVLRVLRRKRAELAFMLAARACDAARPRSG</sequence>
<reference evidence="18" key="1">
    <citation type="journal article" date="2019" name="Int. J. Syst. Evol. Microbiol.">
        <title>The Global Catalogue of Microorganisms (GCM) 10K type strain sequencing project: providing services to taxonomists for standard genome sequencing and annotation.</title>
        <authorList>
            <consortium name="The Broad Institute Genomics Platform"/>
            <consortium name="The Broad Institute Genome Sequencing Center for Infectious Disease"/>
            <person name="Wu L."/>
            <person name="Ma J."/>
        </authorList>
    </citation>
    <scope>NUCLEOTIDE SEQUENCE [LARGE SCALE GENOMIC DNA]</scope>
    <source>
        <strain evidence="18">CGMCC 4.7645</strain>
    </source>
</reference>
<dbReference type="PRINTS" id="PR00756">
    <property type="entry name" value="ALADIPTASE"/>
</dbReference>
<dbReference type="SUPFAM" id="SSF55486">
    <property type="entry name" value="Metalloproteases ('zincins'), catalytic domain"/>
    <property type="match status" value="1"/>
</dbReference>
<dbReference type="InterPro" id="IPR045357">
    <property type="entry name" value="Aminopeptidase_N-like_N"/>
</dbReference>
<feature type="domain" description="Peptidase M1 membrane alanine aminopeptidase" evidence="14">
    <location>
        <begin position="237"/>
        <end position="436"/>
    </location>
</feature>
<dbReference type="GO" id="GO:0016285">
    <property type="term" value="F:alanyl aminopeptidase activity"/>
    <property type="evidence" value="ECO:0007669"/>
    <property type="project" value="UniProtKB-EC"/>
</dbReference>
<dbReference type="InterPro" id="IPR050344">
    <property type="entry name" value="Peptidase_M1_aminopeptidases"/>
</dbReference>
<comment type="caution">
    <text evidence="17">The sequence shown here is derived from an EMBL/GenBank/DDBJ whole genome shotgun (WGS) entry which is preliminary data.</text>
</comment>
<dbReference type="EC" id="3.4.11.2" evidence="4"/>
<dbReference type="Gene3D" id="1.10.390.10">
    <property type="entry name" value="Neutral Protease Domain 2"/>
    <property type="match status" value="1"/>
</dbReference>
<evidence type="ECO:0000313" key="18">
    <source>
        <dbReference type="Proteomes" id="UP001597417"/>
    </source>
</evidence>
<comment type="cofactor">
    <cofactor evidence="2">
        <name>Zn(2+)</name>
        <dbReference type="ChEBI" id="CHEBI:29105"/>
    </cofactor>
</comment>
<evidence type="ECO:0000259" key="16">
    <source>
        <dbReference type="Pfam" id="PF17900"/>
    </source>
</evidence>
<evidence type="ECO:0000256" key="4">
    <source>
        <dbReference type="ARBA" id="ARBA00012564"/>
    </source>
</evidence>
<dbReference type="Gene3D" id="2.60.40.1730">
    <property type="entry name" value="tricorn interacting facor f3 domain"/>
    <property type="match status" value="1"/>
</dbReference>
<keyword evidence="18" id="KW-1185">Reference proteome</keyword>
<dbReference type="InterPro" id="IPR014782">
    <property type="entry name" value="Peptidase_M1_dom"/>
</dbReference>
<dbReference type="PANTHER" id="PTHR11533">
    <property type="entry name" value="PROTEASE M1 ZINC METALLOPROTEASE"/>
    <property type="match status" value="1"/>
</dbReference>
<dbReference type="EMBL" id="JBHUKR010000015">
    <property type="protein sequence ID" value="MFD2419833.1"/>
    <property type="molecule type" value="Genomic_DNA"/>
</dbReference>
<keyword evidence="6 17" id="KW-0031">Aminopeptidase</keyword>
<dbReference type="InterPro" id="IPR027268">
    <property type="entry name" value="Peptidase_M4/M1_CTD_sf"/>
</dbReference>
<comment type="catalytic activity">
    <reaction evidence="1">
        <text>Release of an N-terminal amino acid, Xaa-|-Yaa- from a peptide, amide or arylamide. Xaa is preferably Ala, but may be most amino acids including Pro (slow action). When a terminal hydrophobic residue is followed by a prolyl residue, the two may be released as an intact Xaa-Pro dipeptide.</text>
        <dbReference type="EC" id="3.4.11.2"/>
    </reaction>
</comment>
<evidence type="ECO:0000256" key="12">
    <source>
        <dbReference type="ARBA" id="ARBA00029811"/>
    </source>
</evidence>
<feature type="domain" description="ERAP1-like C-terminal" evidence="15">
    <location>
        <begin position="518"/>
        <end position="817"/>
    </location>
</feature>
<organism evidence="17 18">
    <name type="scientific">Amycolatopsis pigmentata</name>
    <dbReference type="NCBI Taxonomy" id="450801"/>
    <lineage>
        <taxon>Bacteria</taxon>
        <taxon>Bacillati</taxon>
        <taxon>Actinomycetota</taxon>
        <taxon>Actinomycetes</taxon>
        <taxon>Pseudonocardiales</taxon>
        <taxon>Pseudonocardiaceae</taxon>
        <taxon>Amycolatopsis</taxon>
    </lineage>
</organism>
<dbReference type="InterPro" id="IPR012778">
    <property type="entry name" value="Pept_M1_aminopeptidase"/>
</dbReference>
<dbReference type="Pfam" id="PF01433">
    <property type="entry name" value="Peptidase_M1"/>
    <property type="match status" value="1"/>
</dbReference>
<gene>
    <name evidence="17" type="primary">pepN</name>
    <name evidence="17" type="ORF">ACFSXZ_26235</name>
</gene>
<evidence type="ECO:0000313" key="17">
    <source>
        <dbReference type="EMBL" id="MFD2419833.1"/>
    </source>
</evidence>
<dbReference type="RefSeq" id="WP_378267862.1">
    <property type="nucleotide sequence ID" value="NZ_JBHUKR010000015.1"/>
</dbReference>